<dbReference type="RefSeq" id="WP_345634722.1">
    <property type="nucleotide sequence ID" value="NZ_BAABJQ010000020.1"/>
</dbReference>
<dbReference type="Proteomes" id="UP001501570">
    <property type="component" value="Unassembled WGS sequence"/>
</dbReference>
<dbReference type="Gene3D" id="1.50.10.100">
    <property type="entry name" value="Chondroitin AC/alginate lyase"/>
    <property type="match status" value="1"/>
</dbReference>
<dbReference type="InterPro" id="IPR012480">
    <property type="entry name" value="Hepar_II_III_C"/>
</dbReference>
<dbReference type="Pfam" id="PF07940">
    <property type="entry name" value="Hepar_II_III_C"/>
    <property type="match status" value="1"/>
</dbReference>
<sequence>MPSPARRASDAPRGPRLRELLPAPMLAARLPAPGRWRPYPDADDRRAWGAVDPAARELLLSEARRLADEPSPVITAGLWARWGREGDRAAFEDAYFERRDRLAAFALAAALSAAPEESTMDTRAQGETSPGQTVPGEGGRFLDLAADEAFGVCEESSWCLPPHDRYSERAGALLPDPDEPYLDLFAAETGSLLAHLDLVLGARFDARIPGLRTRLRREVRRRVLRPYRGRDDWPWYDEQANNWNPWIHSNVLAAGLLLNETPEELLDTAVRVVAGLDNHLDRVPADGGCDEGAMYWWRSGATLFECLDTLHRASAGALSAFDHPLVRAMARYPLATHIDGPWQVNYADGTALRETYVKPSRLSGNPPDLLHRFGRRIGDRQVCAHARAMRGAGEPPIVPGTPLSRTLGGLFDAEWAAEPATGYPYLGQTWLPDTEVLTVRARDGSAEGLFLSAKGGHNDEGHNHNDVGTFVVALDGVPVLVDAGVGDYHRDTFGPDRYSIWTMRGAYHNLPEIDGVEQAAGAKYRGGRPRVELGDELVGFALDLAGAYPPEAGARHWWRTLTMHRSGAGRIELDERWELDHEPGSLRLHLMTPREPRCLDSGAIHLAAPDRRTLTLRPDAGPAAVTARVETIELTDRKLVSVWGRRLFRLTLDLAAPARDGRFTLSMSPGAALPEAAFQEAAFLEAAFLEAASTPEVAG</sequence>
<dbReference type="InterPro" id="IPR008929">
    <property type="entry name" value="Chondroitin_lyas"/>
</dbReference>
<organism evidence="4 5">
    <name type="scientific">Rugosimonospora acidiphila</name>
    <dbReference type="NCBI Taxonomy" id="556531"/>
    <lineage>
        <taxon>Bacteria</taxon>
        <taxon>Bacillati</taxon>
        <taxon>Actinomycetota</taxon>
        <taxon>Actinomycetes</taxon>
        <taxon>Micromonosporales</taxon>
        <taxon>Micromonosporaceae</taxon>
        <taxon>Rugosimonospora</taxon>
    </lineage>
</organism>
<evidence type="ECO:0000256" key="2">
    <source>
        <dbReference type="SAM" id="MobiDB-lite"/>
    </source>
</evidence>
<feature type="compositionally biased region" description="Polar residues" evidence="2">
    <location>
        <begin position="121"/>
        <end position="132"/>
    </location>
</feature>
<comment type="caution">
    <text evidence="4">The sequence shown here is derived from an EMBL/GenBank/DDBJ whole genome shotgun (WGS) entry which is preliminary data.</text>
</comment>
<evidence type="ECO:0000313" key="5">
    <source>
        <dbReference type="Proteomes" id="UP001501570"/>
    </source>
</evidence>
<evidence type="ECO:0000313" key="4">
    <source>
        <dbReference type="EMBL" id="GAA5193889.1"/>
    </source>
</evidence>
<dbReference type="SUPFAM" id="SSF48230">
    <property type="entry name" value="Chondroitin AC/alginate lyase"/>
    <property type="match status" value="1"/>
</dbReference>
<gene>
    <name evidence="4" type="ORF">GCM10023322_56910</name>
</gene>
<comment type="subcellular location">
    <subcellularLocation>
        <location evidence="1">Cell envelope</location>
    </subcellularLocation>
</comment>
<evidence type="ECO:0000256" key="1">
    <source>
        <dbReference type="ARBA" id="ARBA00004196"/>
    </source>
</evidence>
<accession>A0ABP9SCX4</accession>
<proteinExistence type="predicted"/>
<dbReference type="EMBL" id="BAABJQ010000020">
    <property type="protein sequence ID" value="GAA5193889.1"/>
    <property type="molecule type" value="Genomic_DNA"/>
</dbReference>
<keyword evidence="5" id="KW-1185">Reference proteome</keyword>
<name>A0ABP9SCX4_9ACTN</name>
<feature type="region of interest" description="Disordered" evidence="2">
    <location>
        <begin position="116"/>
        <end position="137"/>
    </location>
</feature>
<feature type="domain" description="Heparinase II/III-like C-terminal" evidence="3">
    <location>
        <begin position="453"/>
        <end position="625"/>
    </location>
</feature>
<dbReference type="Gene3D" id="2.70.98.70">
    <property type="match status" value="1"/>
</dbReference>
<evidence type="ECO:0000259" key="3">
    <source>
        <dbReference type="Pfam" id="PF07940"/>
    </source>
</evidence>
<reference evidence="5" key="1">
    <citation type="journal article" date="2019" name="Int. J. Syst. Evol. Microbiol.">
        <title>The Global Catalogue of Microorganisms (GCM) 10K type strain sequencing project: providing services to taxonomists for standard genome sequencing and annotation.</title>
        <authorList>
            <consortium name="The Broad Institute Genomics Platform"/>
            <consortium name="The Broad Institute Genome Sequencing Center for Infectious Disease"/>
            <person name="Wu L."/>
            <person name="Ma J."/>
        </authorList>
    </citation>
    <scope>NUCLEOTIDE SEQUENCE [LARGE SCALE GENOMIC DNA]</scope>
    <source>
        <strain evidence="5">JCM 18304</strain>
    </source>
</reference>
<protein>
    <submittedName>
        <fullName evidence="4">Heparinase II/III family protein</fullName>
    </submittedName>
</protein>